<organism evidence="14 15">
    <name type="scientific">Henosepilachna vigintioctopunctata</name>
    <dbReference type="NCBI Taxonomy" id="420089"/>
    <lineage>
        <taxon>Eukaryota</taxon>
        <taxon>Metazoa</taxon>
        <taxon>Ecdysozoa</taxon>
        <taxon>Arthropoda</taxon>
        <taxon>Hexapoda</taxon>
        <taxon>Insecta</taxon>
        <taxon>Pterygota</taxon>
        <taxon>Neoptera</taxon>
        <taxon>Endopterygota</taxon>
        <taxon>Coleoptera</taxon>
        <taxon>Polyphaga</taxon>
        <taxon>Cucujiformia</taxon>
        <taxon>Coccinelloidea</taxon>
        <taxon>Coccinellidae</taxon>
        <taxon>Epilachninae</taxon>
        <taxon>Epilachnini</taxon>
        <taxon>Henosepilachna</taxon>
    </lineage>
</organism>
<feature type="transmembrane region" description="Helical" evidence="12">
    <location>
        <begin position="163"/>
        <end position="185"/>
    </location>
</feature>
<dbReference type="PANTHER" id="PTHR15422">
    <property type="entry name" value="OS05G0565100 PROTEIN"/>
    <property type="match status" value="1"/>
</dbReference>
<keyword evidence="10 12" id="KW-0472">Membrane</keyword>
<keyword evidence="5 12" id="KW-0812">Transmembrane</keyword>
<dbReference type="GO" id="GO:0140571">
    <property type="term" value="F:transmembrane ascorbate ferrireductase activity"/>
    <property type="evidence" value="ECO:0007669"/>
    <property type="project" value="UniProtKB-EC"/>
</dbReference>
<comment type="caution">
    <text evidence="14">The sequence shown here is derived from an EMBL/GenBank/DDBJ whole genome shotgun (WGS) entry which is preliminary data.</text>
</comment>
<feature type="transmembrane region" description="Helical" evidence="12">
    <location>
        <begin position="25"/>
        <end position="43"/>
    </location>
</feature>
<dbReference type="GO" id="GO:0016020">
    <property type="term" value="C:membrane"/>
    <property type="evidence" value="ECO:0007669"/>
    <property type="project" value="UniProtKB-SubCell"/>
</dbReference>
<keyword evidence="7" id="KW-0249">Electron transport</keyword>
<keyword evidence="9" id="KW-0408">Iron</keyword>
<evidence type="ECO:0000313" key="14">
    <source>
        <dbReference type="EMBL" id="KAK9872346.1"/>
    </source>
</evidence>
<keyword evidence="15" id="KW-1185">Reference proteome</keyword>
<evidence type="ECO:0000256" key="5">
    <source>
        <dbReference type="ARBA" id="ARBA00022692"/>
    </source>
</evidence>
<comment type="subcellular location">
    <subcellularLocation>
        <location evidence="2">Membrane</location>
        <topology evidence="2">Multi-pass membrane protein</topology>
    </subcellularLocation>
</comment>
<dbReference type="PANTHER" id="PTHR15422:SF45">
    <property type="entry name" value="CYTOCHROME B561 DOMAIN-CONTAINING PROTEIN"/>
    <property type="match status" value="1"/>
</dbReference>
<dbReference type="InterPro" id="IPR045150">
    <property type="entry name" value="CYB561D1/2"/>
</dbReference>
<gene>
    <name evidence="14" type="ORF">WA026_017805</name>
</gene>
<name>A0AAW1TW72_9CUCU</name>
<comment type="cofactor">
    <cofactor evidence="1">
        <name>heme b</name>
        <dbReference type="ChEBI" id="CHEBI:60344"/>
    </cofactor>
</comment>
<dbReference type="Gene3D" id="1.20.120.1770">
    <property type="match status" value="1"/>
</dbReference>
<feature type="transmembrane region" description="Helical" evidence="12">
    <location>
        <begin position="122"/>
        <end position="143"/>
    </location>
</feature>
<keyword evidence="4" id="KW-0349">Heme</keyword>
<evidence type="ECO:0000256" key="10">
    <source>
        <dbReference type="ARBA" id="ARBA00023136"/>
    </source>
</evidence>
<sequence length="235" mass="26832">MGETTKVKTKDKTKKKQNEPSDVHALVQVFEFVFVILILVLIFTSEFSIMNIHVFYSNIGWMVLMVQGLLVFHGISPIVKKIFGNDTIFIHWLMETIALVGASIAFICAYQDKENKNKYHFVTWHGIFGLIGYSLCMLSGLNGVPTLYRKELKKFISPKWMKFVHILTGTIGFFFGALALVMSCYTKWFAKRTSSSLISFIIALFLVSSVVIWTIVRPVTKVRSNWKKLTAKAEQ</sequence>
<feature type="transmembrane region" description="Helical" evidence="12">
    <location>
        <begin position="55"/>
        <end position="76"/>
    </location>
</feature>
<dbReference type="AlphaFoldDB" id="A0AAW1TW72"/>
<dbReference type="InterPro" id="IPR006593">
    <property type="entry name" value="Cyt_b561/ferric_Rdtase_TM"/>
</dbReference>
<evidence type="ECO:0000256" key="8">
    <source>
        <dbReference type="ARBA" id="ARBA00022989"/>
    </source>
</evidence>
<accession>A0AAW1TW72</accession>
<dbReference type="EMBL" id="JARQZJ010000011">
    <property type="protein sequence ID" value="KAK9872346.1"/>
    <property type="molecule type" value="Genomic_DNA"/>
</dbReference>
<evidence type="ECO:0000256" key="12">
    <source>
        <dbReference type="SAM" id="Phobius"/>
    </source>
</evidence>
<evidence type="ECO:0000256" key="2">
    <source>
        <dbReference type="ARBA" id="ARBA00004141"/>
    </source>
</evidence>
<dbReference type="SMART" id="SM00665">
    <property type="entry name" value="B561"/>
    <property type="match status" value="1"/>
</dbReference>
<reference evidence="14 15" key="1">
    <citation type="submission" date="2023-03" db="EMBL/GenBank/DDBJ databases">
        <title>Genome insight into feeding habits of ladybird beetles.</title>
        <authorList>
            <person name="Li H.-S."/>
            <person name="Huang Y.-H."/>
            <person name="Pang H."/>
        </authorList>
    </citation>
    <scope>NUCLEOTIDE SEQUENCE [LARGE SCALE GENOMIC DNA]</scope>
    <source>
        <strain evidence="14">SYSU_2023b</strain>
        <tissue evidence="14">Whole body</tissue>
    </source>
</reference>
<evidence type="ECO:0000256" key="11">
    <source>
        <dbReference type="ARBA" id="ARBA00024225"/>
    </source>
</evidence>
<evidence type="ECO:0000256" key="3">
    <source>
        <dbReference type="ARBA" id="ARBA00022448"/>
    </source>
</evidence>
<dbReference type="EC" id="7.2.1.3" evidence="11"/>
<evidence type="ECO:0000259" key="13">
    <source>
        <dbReference type="PROSITE" id="PS50939"/>
    </source>
</evidence>
<feature type="transmembrane region" description="Helical" evidence="12">
    <location>
        <begin position="88"/>
        <end position="110"/>
    </location>
</feature>
<dbReference type="Proteomes" id="UP001431783">
    <property type="component" value="Unassembled WGS sequence"/>
</dbReference>
<dbReference type="Pfam" id="PF03188">
    <property type="entry name" value="Cytochrom_B561"/>
    <property type="match status" value="1"/>
</dbReference>
<evidence type="ECO:0000256" key="4">
    <source>
        <dbReference type="ARBA" id="ARBA00022617"/>
    </source>
</evidence>
<feature type="domain" description="Cytochrome b561" evidence="13">
    <location>
        <begin position="17"/>
        <end position="217"/>
    </location>
</feature>
<evidence type="ECO:0000256" key="7">
    <source>
        <dbReference type="ARBA" id="ARBA00022982"/>
    </source>
</evidence>
<evidence type="ECO:0000313" key="15">
    <source>
        <dbReference type="Proteomes" id="UP001431783"/>
    </source>
</evidence>
<keyword evidence="3" id="KW-0813">Transport</keyword>
<protein>
    <recommendedName>
        <fullName evidence="11">ascorbate ferrireductase (transmembrane)</fullName>
        <ecNumber evidence="11">7.2.1.3</ecNumber>
    </recommendedName>
</protein>
<dbReference type="GO" id="GO:0140575">
    <property type="term" value="F:transmembrane monodehydroascorbate reductase activity"/>
    <property type="evidence" value="ECO:0007669"/>
    <property type="project" value="InterPro"/>
</dbReference>
<evidence type="ECO:0000256" key="9">
    <source>
        <dbReference type="ARBA" id="ARBA00023004"/>
    </source>
</evidence>
<keyword evidence="8 12" id="KW-1133">Transmembrane helix</keyword>
<dbReference type="GO" id="GO:0046872">
    <property type="term" value="F:metal ion binding"/>
    <property type="evidence" value="ECO:0007669"/>
    <property type="project" value="UniProtKB-KW"/>
</dbReference>
<dbReference type="PROSITE" id="PS50939">
    <property type="entry name" value="CYTOCHROME_B561"/>
    <property type="match status" value="1"/>
</dbReference>
<evidence type="ECO:0000256" key="6">
    <source>
        <dbReference type="ARBA" id="ARBA00022723"/>
    </source>
</evidence>
<keyword evidence="6" id="KW-0479">Metal-binding</keyword>
<proteinExistence type="predicted"/>
<evidence type="ECO:0000256" key="1">
    <source>
        <dbReference type="ARBA" id="ARBA00001970"/>
    </source>
</evidence>
<feature type="transmembrane region" description="Helical" evidence="12">
    <location>
        <begin position="197"/>
        <end position="216"/>
    </location>
</feature>